<dbReference type="InterPro" id="IPR000847">
    <property type="entry name" value="LysR_HTH_N"/>
</dbReference>
<keyword evidence="3" id="KW-0238">DNA-binding</keyword>
<dbReference type="RefSeq" id="WP_216547927.1">
    <property type="nucleotide sequence ID" value="NZ_JAHLQO010000001.1"/>
</dbReference>
<comment type="similarity">
    <text evidence="1">Belongs to the LysR transcriptional regulatory family.</text>
</comment>
<feature type="domain" description="HTH lysR-type" evidence="5">
    <location>
        <begin position="1"/>
        <end position="55"/>
    </location>
</feature>
<organism evidence="6 7">
    <name type="scientific">Peptoniphilus ovalis</name>
    <dbReference type="NCBI Taxonomy" id="2841503"/>
    <lineage>
        <taxon>Bacteria</taxon>
        <taxon>Bacillati</taxon>
        <taxon>Bacillota</taxon>
        <taxon>Tissierellia</taxon>
        <taxon>Tissierellales</taxon>
        <taxon>Peptoniphilaceae</taxon>
        <taxon>Peptoniphilus</taxon>
    </lineage>
</organism>
<evidence type="ECO:0000259" key="5">
    <source>
        <dbReference type="PROSITE" id="PS50931"/>
    </source>
</evidence>
<comment type="caution">
    <text evidence="6">The sequence shown here is derived from an EMBL/GenBank/DDBJ whole genome shotgun (WGS) entry which is preliminary data.</text>
</comment>
<evidence type="ECO:0000256" key="3">
    <source>
        <dbReference type="ARBA" id="ARBA00023125"/>
    </source>
</evidence>
<accession>A0ABS6FDM0</accession>
<dbReference type="Pfam" id="PF00126">
    <property type="entry name" value="HTH_1"/>
    <property type="match status" value="1"/>
</dbReference>
<gene>
    <name evidence="6" type="ORF">KQI68_00320</name>
</gene>
<evidence type="ECO:0000313" key="6">
    <source>
        <dbReference type="EMBL" id="MBU5668275.1"/>
    </source>
</evidence>
<sequence>MDTINFSYVLEVAKEKNVSRAARNLYISQPALSQALKRIDKTYGITIFDKDFNLTKKGEIFVKYAVEIEKNINYLKRELDTDELNIGISQFYGKYYLNQILLSISRLNPEVKVNIKEDTSKYLEDDIVKGDLDIGFMPTPILNNLKHKTLFSEKLVLAMPKNFKEKDLKNKDHNLLTMHKGSKLRDLSDEFIDKNNIKVKDIIEATNLDTINSLIISKNAIALLPDIIERLDGINYMKTDLSREFDIVYKNSNKLNMDKFVEIFLEISKKVTI</sequence>
<evidence type="ECO:0000256" key="2">
    <source>
        <dbReference type="ARBA" id="ARBA00023015"/>
    </source>
</evidence>
<reference evidence="6 7" key="1">
    <citation type="submission" date="2021-06" db="EMBL/GenBank/DDBJ databases">
        <authorList>
            <person name="Sun Q."/>
            <person name="Li D."/>
        </authorList>
    </citation>
    <scope>NUCLEOTIDE SEQUENCE [LARGE SCALE GENOMIC DNA]</scope>
    <source>
        <strain evidence="6 7">MSJ-1</strain>
    </source>
</reference>
<dbReference type="InterPro" id="IPR005119">
    <property type="entry name" value="LysR_subst-bd"/>
</dbReference>
<dbReference type="EMBL" id="JAHLQO010000001">
    <property type="protein sequence ID" value="MBU5668275.1"/>
    <property type="molecule type" value="Genomic_DNA"/>
</dbReference>
<evidence type="ECO:0000256" key="1">
    <source>
        <dbReference type="ARBA" id="ARBA00009437"/>
    </source>
</evidence>
<dbReference type="Pfam" id="PF03466">
    <property type="entry name" value="LysR_substrate"/>
    <property type="match status" value="1"/>
</dbReference>
<dbReference type="Proteomes" id="UP000783742">
    <property type="component" value="Unassembled WGS sequence"/>
</dbReference>
<keyword evidence="2" id="KW-0805">Transcription regulation</keyword>
<dbReference type="PANTHER" id="PTHR30126">
    <property type="entry name" value="HTH-TYPE TRANSCRIPTIONAL REGULATOR"/>
    <property type="match status" value="1"/>
</dbReference>
<keyword evidence="7" id="KW-1185">Reference proteome</keyword>
<protein>
    <submittedName>
        <fullName evidence="6">LysR family transcriptional regulator</fullName>
    </submittedName>
</protein>
<dbReference type="CDD" id="cd05466">
    <property type="entry name" value="PBP2_LTTR_substrate"/>
    <property type="match status" value="1"/>
</dbReference>
<name>A0ABS6FDM0_9FIRM</name>
<keyword evidence="4" id="KW-0804">Transcription</keyword>
<dbReference type="PROSITE" id="PS50931">
    <property type="entry name" value="HTH_LYSR"/>
    <property type="match status" value="1"/>
</dbReference>
<proteinExistence type="inferred from homology"/>
<evidence type="ECO:0000256" key="4">
    <source>
        <dbReference type="ARBA" id="ARBA00023163"/>
    </source>
</evidence>
<evidence type="ECO:0000313" key="7">
    <source>
        <dbReference type="Proteomes" id="UP000783742"/>
    </source>
</evidence>